<dbReference type="EMBL" id="JBEDNQ010000012">
    <property type="protein sequence ID" value="MEQ3553842.1"/>
    <property type="molecule type" value="Genomic_DNA"/>
</dbReference>
<accession>A0ABV1KHA6</accession>
<comment type="caution">
    <text evidence="4">The sequence shown here is derived from an EMBL/GenBank/DDBJ whole genome shotgun (WGS) entry which is preliminary data.</text>
</comment>
<keyword evidence="1" id="KW-0479">Metal-binding</keyword>
<evidence type="ECO:0000313" key="4">
    <source>
        <dbReference type="EMBL" id="MEQ3553842.1"/>
    </source>
</evidence>
<protein>
    <submittedName>
        <fullName evidence="4">Sulfatase-like hydrolase/transferase</fullName>
    </submittedName>
</protein>
<organism evidence="4 5">
    <name type="scientific">Pseudonocardia nematodicida</name>
    <dbReference type="NCBI Taxonomy" id="1206997"/>
    <lineage>
        <taxon>Bacteria</taxon>
        <taxon>Bacillati</taxon>
        <taxon>Actinomycetota</taxon>
        <taxon>Actinomycetes</taxon>
        <taxon>Pseudonocardiales</taxon>
        <taxon>Pseudonocardiaceae</taxon>
        <taxon>Pseudonocardia</taxon>
    </lineage>
</organism>
<evidence type="ECO:0000259" key="3">
    <source>
        <dbReference type="Pfam" id="PF00884"/>
    </source>
</evidence>
<feature type="domain" description="Sulfatase N-terminal" evidence="3">
    <location>
        <begin position="18"/>
        <end position="378"/>
    </location>
</feature>
<evidence type="ECO:0000256" key="1">
    <source>
        <dbReference type="ARBA" id="ARBA00022723"/>
    </source>
</evidence>
<gene>
    <name evidence="4" type="ORF">WIS52_25485</name>
</gene>
<dbReference type="InterPro" id="IPR000917">
    <property type="entry name" value="Sulfatase_N"/>
</dbReference>
<sequence>MSASRIPARPTAQPDDRPNVVLIMTDQQRFDTIAALGHDHVDTPHLDRLVAEGVSFTRTYVTSPSCAPSRASLFSGLYPHTTGVLRNDEPWHHSWVEQLADAGYRCANVGKMHTYPYEASVGFHERHVVENKDRDTPRLPFYLDTWDKALWARGVRKPSRVTYAERDDYADRLGAFEWEPPADLHADVFVGGLASMWLDRWRGDGPFFLQVGFPGPHPPYDPTPEALDPYRDREVPMPHHTPEDIAAQPHALQRLREQHLTVDHDAVVHRIDTTPEQEARRRRHYAANVTMIDEQVGAIVEALGRRGVLDRTLIVFTSDHGDCLGDHGHSQKWTMYEPSVHVPLIVWGPGAGVTAAGVRRDGLTSLMDVGPTILETAGCVPPQWMEAESLVPALREGDWPGRELVFSEHARDRILSGTALMTMVCDGRWKLVEYLDPDEGQLFDLDADPHEEHDLFDDPAHRATRDELLLRIARWRAHSEMATASWAAPFR</sequence>
<dbReference type="PANTHER" id="PTHR45953">
    <property type="entry name" value="IDURONATE 2-SULFATASE"/>
    <property type="match status" value="1"/>
</dbReference>
<dbReference type="Gene3D" id="3.40.720.10">
    <property type="entry name" value="Alkaline Phosphatase, subunit A"/>
    <property type="match status" value="1"/>
</dbReference>
<dbReference type="Proteomes" id="UP001494902">
    <property type="component" value="Unassembled WGS sequence"/>
</dbReference>
<dbReference type="SUPFAM" id="SSF53649">
    <property type="entry name" value="Alkaline phosphatase-like"/>
    <property type="match status" value="1"/>
</dbReference>
<evidence type="ECO:0000313" key="5">
    <source>
        <dbReference type="Proteomes" id="UP001494902"/>
    </source>
</evidence>
<name>A0ABV1KHA6_9PSEU</name>
<dbReference type="RefSeq" id="WP_349300916.1">
    <property type="nucleotide sequence ID" value="NZ_JBEDNQ010000012.1"/>
</dbReference>
<evidence type="ECO:0000256" key="2">
    <source>
        <dbReference type="ARBA" id="ARBA00022801"/>
    </source>
</evidence>
<dbReference type="PANTHER" id="PTHR45953:SF1">
    <property type="entry name" value="IDURONATE 2-SULFATASE"/>
    <property type="match status" value="1"/>
</dbReference>
<proteinExistence type="predicted"/>
<reference evidence="4 5" key="1">
    <citation type="submission" date="2024-03" db="EMBL/GenBank/DDBJ databases">
        <title>Draft genome sequence of Pseudonocardia nematodicida JCM 31783.</title>
        <authorList>
            <person name="Butdee W."/>
            <person name="Duangmal K."/>
        </authorList>
    </citation>
    <scope>NUCLEOTIDE SEQUENCE [LARGE SCALE GENOMIC DNA]</scope>
    <source>
        <strain evidence="4 5">JCM 31783</strain>
    </source>
</reference>
<dbReference type="Pfam" id="PF00884">
    <property type="entry name" value="Sulfatase"/>
    <property type="match status" value="1"/>
</dbReference>
<keyword evidence="2" id="KW-0378">Hydrolase</keyword>
<dbReference type="InterPro" id="IPR017850">
    <property type="entry name" value="Alkaline_phosphatase_core_sf"/>
</dbReference>
<keyword evidence="5" id="KW-1185">Reference proteome</keyword>